<protein>
    <submittedName>
        <fullName evidence="1">Uncharacterized protein</fullName>
    </submittedName>
</protein>
<dbReference type="Proteomes" id="UP000094243">
    <property type="component" value="Unassembled WGS sequence"/>
</dbReference>
<gene>
    <name evidence="1" type="ORF">BHQ17_22720</name>
</gene>
<evidence type="ECO:0000313" key="1">
    <source>
        <dbReference type="EMBL" id="ODQ85613.1"/>
    </source>
</evidence>
<proteinExistence type="predicted"/>
<reference evidence="2" key="1">
    <citation type="submission" date="2016-09" db="EMBL/GenBank/DDBJ databases">
        <authorList>
            <person name="Greninger A.L."/>
            <person name="Jerome K.R."/>
            <person name="Mcnair B."/>
            <person name="Wallis C."/>
            <person name="Fang F."/>
        </authorList>
    </citation>
    <scope>NUCLEOTIDE SEQUENCE [LARGE SCALE GENOMIC DNA]</scope>
    <source>
        <strain evidence="2">M7</strain>
    </source>
</reference>
<evidence type="ECO:0000313" key="2">
    <source>
        <dbReference type="Proteomes" id="UP000094243"/>
    </source>
</evidence>
<keyword evidence="2" id="KW-1185">Reference proteome</keyword>
<sequence length="134" mass="14796">MDGLWWPTCTDLRKVLPDLVTVLSRLIGTVHRVVYDPTVWPHAPSRIIRGNTQVSVDPYALVAPETIYLMGTHSRDAVLYVVAPSSRKDVVGRLFRAVADANGPMSADMLRQLTDDISNVAPGVDTVNSLQEER</sequence>
<dbReference type="InterPro" id="IPR046036">
    <property type="entry name" value="DUF5994"/>
</dbReference>
<dbReference type="AlphaFoldDB" id="A0A1E3R6X7"/>
<dbReference type="Pfam" id="PF19457">
    <property type="entry name" value="DUF5994"/>
    <property type="match status" value="1"/>
</dbReference>
<accession>A0A1E3R6X7</accession>
<comment type="caution">
    <text evidence="1">The sequence shown here is derived from an EMBL/GenBank/DDBJ whole genome shotgun (WGS) entry which is preliminary data.</text>
</comment>
<dbReference type="EMBL" id="MIGZ01000174">
    <property type="protein sequence ID" value="ODQ85613.1"/>
    <property type="molecule type" value="Genomic_DNA"/>
</dbReference>
<organism evidence="1 2">
    <name type="scientific">Mycolicibacterium holsaticum</name>
    <dbReference type="NCBI Taxonomy" id="152142"/>
    <lineage>
        <taxon>Bacteria</taxon>
        <taxon>Bacillati</taxon>
        <taxon>Actinomycetota</taxon>
        <taxon>Actinomycetes</taxon>
        <taxon>Mycobacteriales</taxon>
        <taxon>Mycobacteriaceae</taxon>
        <taxon>Mycolicibacterium</taxon>
    </lineage>
</organism>
<name>A0A1E3R6X7_9MYCO</name>